<keyword evidence="1" id="KW-0539">Nucleus</keyword>
<evidence type="ECO:0000256" key="2">
    <source>
        <dbReference type="SAM" id="MobiDB-lite"/>
    </source>
</evidence>
<dbReference type="EMBL" id="KN847332">
    <property type="protein sequence ID" value="KIW48871.1"/>
    <property type="molecule type" value="Genomic_DNA"/>
</dbReference>
<dbReference type="InterPro" id="IPR007219">
    <property type="entry name" value="XnlR_reg_dom"/>
</dbReference>
<dbReference type="RefSeq" id="XP_016269087.1">
    <property type="nucleotide sequence ID" value="XM_016402034.1"/>
</dbReference>
<feature type="compositionally biased region" description="Polar residues" evidence="2">
    <location>
        <begin position="26"/>
        <end position="44"/>
    </location>
</feature>
<reference evidence="4 5" key="1">
    <citation type="submission" date="2015-01" db="EMBL/GenBank/DDBJ databases">
        <title>The Genome Sequence of Exophiala oligosperma CBS72588.</title>
        <authorList>
            <consortium name="The Broad Institute Genomics Platform"/>
            <person name="Cuomo C."/>
            <person name="de Hoog S."/>
            <person name="Gorbushina A."/>
            <person name="Stielow B."/>
            <person name="Teixiera M."/>
            <person name="Abouelleil A."/>
            <person name="Chapman S.B."/>
            <person name="Priest M."/>
            <person name="Young S.K."/>
            <person name="Wortman J."/>
            <person name="Nusbaum C."/>
            <person name="Birren B."/>
        </authorList>
    </citation>
    <scope>NUCLEOTIDE SEQUENCE [LARGE SCALE GENOMIC DNA]</scope>
    <source>
        <strain evidence="4 5">CBS 72588</strain>
    </source>
</reference>
<organism evidence="4 5">
    <name type="scientific">Exophiala oligosperma</name>
    <dbReference type="NCBI Taxonomy" id="215243"/>
    <lineage>
        <taxon>Eukaryota</taxon>
        <taxon>Fungi</taxon>
        <taxon>Dikarya</taxon>
        <taxon>Ascomycota</taxon>
        <taxon>Pezizomycotina</taxon>
        <taxon>Eurotiomycetes</taxon>
        <taxon>Chaetothyriomycetidae</taxon>
        <taxon>Chaetothyriales</taxon>
        <taxon>Herpotrichiellaceae</taxon>
        <taxon>Exophiala</taxon>
    </lineage>
</organism>
<dbReference type="GO" id="GO:0003677">
    <property type="term" value="F:DNA binding"/>
    <property type="evidence" value="ECO:0007669"/>
    <property type="project" value="InterPro"/>
</dbReference>
<feature type="compositionally biased region" description="Basic residues" evidence="2">
    <location>
        <begin position="10"/>
        <end position="22"/>
    </location>
</feature>
<dbReference type="Proteomes" id="UP000053342">
    <property type="component" value="Unassembled WGS sequence"/>
</dbReference>
<name>A0A0D2B9I4_9EURO</name>
<dbReference type="Pfam" id="PF04082">
    <property type="entry name" value="Fungal_trans"/>
    <property type="match status" value="1"/>
</dbReference>
<evidence type="ECO:0000313" key="4">
    <source>
        <dbReference type="EMBL" id="KIW48871.1"/>
    </source>
</evidence>
<dbReference type="OrthoDB" id="4114053at2759"/>
<protein>
    <recommendedName>
        <fullName evidence="3">Xylanolytic transcriptional activator regulatory domain-containing protein</fullName>
    </recommendedName>
</protein>
<dbReference type="HOGENOM" id="CLU_006329_2_2_1"/>
<dbReference type="GeneID" id="27353505"/>
<proteinExistence type="predicted"/>
<sequence>MECLQGQSKPRSRAPKSSRKKKDPIANSQPTSTVSTGNSASQDQTARDGELPSFIKALPAHLTVEDISYLRHRGIFQIPATGCRNEILRAYFHFVHPLMPLLDVETFLGPMLAGDCSDKISLMLLYAVLCSGAAHIEIGVLQALGYETRKSARKAFFDRARLLYDFDCESDRVALVQASLLMTYWWQTGTQHKDRRFWIREGVSLALDLGLERDLETSTSMRRRRILKRLWWCCFMRDQFVALMTWTPAHLGARHRHLPMLELEDFDLEPYSALIRENFGQWPLVSHAETRSQLAGLCIEKARLCVCISRILEARYASRRQEAGNQMMTILVPKRAAASQYEVIEHDHELQGWYHNLSESKTLDIRDAIISRPKAGMDAVSVQKAHLKLLFLSATLALYRPLAVGSANMRLSASQELSSRKLRETAEEVAHIAKSIRDLELGTPLSPKGVTLFLPILLVHLQDLKPETDLLHKSRLEKYYDCMHILDSIGGAVSEDGLLTELETAFQRLNIVPAIEQSPTIPRPLSTSCWQASVGIDHSSIPQLSSLGIVTSFEMDFLRDLTGGATIMMNSSEEVPRDDRSDPAKQAGAE</sequence>
<evidence type="ECO:0000256" key="1">
    <source>
        <dbReference type="ARBA" id="ARBA00023242"/>
    </source>
</evidence>
<dbReference type="InterPro" id="IPR052761">
    <property type="entry name" value="Fungal_Detox/Toxin_TFs"/>
</dbReference>
<dbReference type="GO" id="GO:0008270">
    <property type="term" value="F:zinc ion binding"/>
    <property type="evidence" value="ECO:0007669"/>
    <property type="project" value="InterPro"/>
</dbReference>
<accession>A0A0D2B9I4</accession>
<keyword evidence="5" id="KW-1185">Reference proteome</keyword>
<dbReference type="AlphaFoldDB" id="A0A0D2B9I4"/>
<feature type="region of interest" description="Disordered" evidence="2">
    <location>
        <begin position="1"/>
        <end position="46"/>
    </location>
</feature>
<dbReference type="VEuPathDB" id="FungiDB:PV06_01431"/>
<dbReference type="CDD" id="cd12148">
    <property type="entry name" value="fungal_TF_MHR"/>
    <property type="match status" value="1"/>
</dbReference>
<dbReference type="PANTHER" id="PTHR47425">
    <property type="entry name" value="FARB-RELATED"/>
    <property type="match status" value="1"/>
</dbReference>
<feature type="compositionally biased region" description="Basic and acidic residues" evidence="2">
    <location>
        <begin position="574"/>
        <end position="583"/>
    </location>
</feature>
<feature type="region of interest" description="Disordered" evidence="2">
    <location>
        <begin position="569"/>
        <end position="590"/>
    </location>
</feature>
<dbReference type="STRING" id="215243.A0A0D2B9I4"/>
<dbReference type="GO" id="GO:0006351">
    <property type="term" value="P:DNA-templated transcription"/>
    <property type="evidence" value="ECO:0007669"/>
    <property type="project" value="InterPro"/>
</dbReference>
<dbReference type="PANTHER" id="PTHR47425:SF3">
    <property type="entry name" value="ZN(II)2CYS6 TRANSCRIPTION FACTOR (EUROFUNG)"/>
    <property type="match status" value="1"/>
</dbReference>
<evidence type="ECO:0000259" key="3">
    <source>
        <dbReference type="Pfam" id="PF04082"/>
    </source>
</evidence>
<evidence type="ECO:0000313" key="5">
    <source>
        <dbReference type="Proteomes" id="UP000053342"/>
    </source>
</evidence>
<feature type="domain" description="Xylanolytic transcriptional activator regulatory" evidence="3">
    <location>
        <begin position="88"/>
        <end position="354"/>
    </location>
</feature>
<gene>
    <name evidence="4" type="ORF">PV06_01431</name>
</gene>